<evidence type="ECO:0000313" key="3">
    <source>
        <dbReference type="Proteomes" id="UP000016927"/>
    </source>
</evidence>
<keyword evidence="3" id="KW-1185">Reference proteome</keyword>
<dbReference type="AlphaFoldDB" id="R0MNL0"/>
<keyword evidence="1" id="KW-1133">Transmembrane helix</keyword>
<accession>R0MNL0</accession>
<dbReference type="VEuPathDB" id="MicrosporidiaDB:NBO_28g0077"/>
<gene>
    <name evidence="2" type="ORF">NBO_28g0077</name>
</gene>
<sequence>MIMKLCRCNYVLVVCCKVIMMACSKVMMVCKSIVVLIFYVFMHIKFLNTFLA</sequence>
<proteinExistence type="predicted"/>
<keyword evidence="1" id="KW-0472">Membrane</keyword>
<name>R0MNL0_NOSB1</name>
<dbReference type="Proteomes" id="UP000016927">
    <property type="component" value="Unassembled WGS sequence"/>
</dbReference>
<keyword evidence="1" id="KW-0812">Transmembrane</keyword>
<feature type="transmembrane region" description="Helical" evidence="1">
    <location>
        <begin position="12"/>
        <end position="42"/>
    </location>
</feature>
<organism evidence="2 3">
    <name type="scientific">Nosema bombycis (strain CQ1 / CVCC 102059)</name>
    <name type="common">Microsporidian parasite</name>
    <name type="synonym">Pebrine of silkworm</name>
    <dbReference type="NCBI Taxonomy" id="578461"/>
    <lineage>
        <taxon>Eukaryota</taxon>
        <taxon>Fungi</taxon>
        <taxon>Fungi incertae sedis</taxon>
        <taxon>Microsporidia</taxon>
        <taxon>Nosematidae</taxon>
        <taxon>Nosema</taxon>
    </lineage>
</organism>
<evidence type="ECO:0000256" key="1">
    <source>
        <dbReference type="SAM" id="Phobius"/>
    </source>
</evidence>
<evidence type="ECO:0000313" key="2">
    <source>
        <dbReference type="EMBL" id="EOB14438.1"/>
    </source>
</evidence>
<dbReference type="HOGENOM" id="CLU_3087824_0_0_1"/>
<protein>
    <submittedName>
        <fullName evidence="2">Uncharacterized protein</fullName>
    </submittedName>
</protein>
<dbReference type="EMBL" id="KB908936">
    <property type="protein sequence ID" value="EOB14438.1"/>
    <property type="molecule type" value="Genomic_DNA"/>
</dbReference>
<reference evidence="2 3" key="1">
    <citation type="journal article" date="2013" name="BMC Genomics">
        <title>Comparative genomics of parasitic silkworm microsporidia reveal an association between genome expansion and host adaptation.</title>
        <authorList>
            <person name="Pan G."/>
            <person name="Xu J."/>
            <person name="Li T."/>
            <person name="Xia Q."/>
            <person name="Liu S.L."/>
            <person name="Zhang G."/>
            <person name="Li S."/>
            <person name="Li C."/>
            <person name="Liu H."/>
            <person name="Yang L."/>
            <person name="Liu T."/>
            <person name="Zhang X."/>
            <person name="Wu Z."/>
            <person name="Fan W."/>
            <person name="Dang X."/>
            <person name="Xiang H."/>
            <person name="Tao M."/>
            <person name="Li Y."/>
            <person name="Hu J."/>
            <person name="Li Z."/>
            <person name="Lin L."/>
            <person name="Luo J."/>
            <person name="Geng L."/>
            <person name="Wang L."/>
            <person name="Long M."/>
            <person name="Wan Y."/>
            <person name="He N."/>
            <person name="Zhang Z."/>
            <person name="Lu C."/>
            <person name="Keeling P.J."/>
            <person name="Wang J."/>
            <person name="Xiang Z."/>
            <person name="Zhou Z."/>
        </authorList>
    </citation>
    <scope>NUCLEOTIDE SEQUENCE [LARGE SCALE GENOMIC DNA]</scope>
    <source>
        <strain evidence="3">CQ1 / CVCC 102059</strain>
    </source>
</reference>